<protein>
    <submittedName>
        <fullName evidence="1">Uncharacterized protein</fullName>
    </submittedName>
</protein>
<gene>
    <name evidence="1" type="ORF">SAMN04488115_101166</name>
</gene>
<dbReference type="OrthoDB" id="3034735at2"/>
<keyword evidence="2" id="KW-1185">Reference proteome</keyword>
<dbReference type="EMBL" id="FNUY01000001">
    <property type="protein sequence ID" value="SEF46446.1"/>
    <property type="molecule type" value="Genomic_DNA"/>
</dbReference>
<name>A0A1H5S760_9HYPH</name>
<evidence type="ECO:0000313" key="1">
    <source>
        <dbReference type="EMBL" id="SEF46446.1"/>
    </source>
</evidence>
<sequence length="214" mass="23068">MNSDSAANGWGTAFLAIANTVDPAMRAAYEAWHTFEHVPERLTMPGFMAGRRFVQDRGDDQHYLTLYDLEGPQALETAEYLHLLANPTPTSRQMRPHMGAFQRFVYGELARFGTGCGRHLGILRWAAPSGNEAADLASLAELIGNSGIVSLRVGRLLETPPHPAFPADPASQPHRIALASGTDSAGLRTALQEIGGALGGDVLERGVYDLIVAY</sequence>
<dbReference type="AlphaFoldDB" id="A0A1H5S760"/>
<proteinExistence type="predicted"/>
<organism evidence="1 2">
    <name type="scientific">Bosea lathyri</name>
    <dbReference type="NCBI Taxonomy" id="1036778"/>
    <lineage>
        <taxon>Bacteria</taxon>
        <taxon>Pseudomonadati</taxon>
        <taxon>Pseudomonadota</taxon>
        <taxon>Alphaproteobacteria</taxon>
        <taxon>Hyphomicrobiales</taxon>
        <taxon>Boseaceae</taxon>
        <taxon>Bosea</taxon>
    </lineage>
</organism>
<dbReference type="Proteomes" id="UP000236743">
    <property type="component" value="Unassembled WGS sequence"/>
</dbReference>
<evidence type="ECO:0000313" key="2">
    <source>
        <dbReference type="Proteomes" id="UP000236743"/>
    </source>
</evidence>
<reference evidence="1 2" key="1">
    <citation type="submission" date="2016-10" db="EMBL/GenBank/DDBJ databases">
        <authorList>
            <person name="de Groot N.N."/>
        </authorList>
    </citation>
    <scope>NUCLEOTIDE SEQUENCE [LARGE SCALE GENOMIC DNA]</scope>
    <source>
        <strain evidence="1 2">DSM 26656</strain>
    </source>
</reference>
<accession>A0A1H5S760</accession>
<dbReference type="RefSeq" id="WP_103870583.1">
    <property type="nucleotide sequence ID" value="NZ_FNUY01000001.1"/>
</dbReference>